<feature type="compositionally biased region" description="Basic and acidic residues" evidence="1">
    <location>
        <begin position="199"/>
        <end position="213"/>
    </location>
</feature>
<protein>
    <submittedName>
        <fullName evidence="3">Uncharacterized protein</fullName>
    </submittedName>
</protein>
<feature type="compositionally biased region" description="Basic and acidic residues" evidence="1">
    <location>
        <begin position="32"/>
        <end position="41"/>
    </location>
</feature>
<feature type="region of interest" description="Disordered" evidence="1">
    <location>
        <begin position="168"/>
        <end position="213"/>
    </location>
</feature>
<gene>
    <name evidence="3" type="ORF">nbrc107696_41770</name>
</gene>
<feature type="signal peptide" evidence="2">
    <location>
        <begin position="1"/>
        <end position="23"/>
    </location>
</feature>
<feature type="region of interest" description="Disordered" evidence="1">
    <location>
        <begin position="22"/>
        <end position="41"/>
    </location>
</feature>
<evidence type="ECO:0000256" key="1">
    <source>
        <dbReference type="SAM" id="MobiDB-lite"/>
    </source>
</evidence>
<comment type="caution">
    <text evidence="3">The sequence shown here is derived from an EMBL/GenBank/DDBJ whole genome shotgun (WGS) entry which is preliminary data.</text>
</comment>
<name>A0A7I9VF26_9ACTN</name>
<accession>A0A7I9VF26</accession>
<keyword evidence="4" id="KW-1185">Reference proteome</keyword>
<dbReference type="RefSeq" id="WP_161897203.1">
    <property type="nucleotide sequence ID" value="NZ_BJOV01000005.1"/>
</dbReference>
<dbReference type="AlphaFoldDB" id="A0A7I9VF26"/>
<organism evidence="3 4">
    <name type="scientific">Gordonia spumicola</name>
    <dbReference type="NCBI Taxonomy" id="589161"/>
    <lineage>
        <taxon>Bacteria</taxon>
        <taxon>Bacillati</taxon>
        <taxon>Actinomycetota</taxon>
        <taxon>Actinomycetes</taxon>
        <taxon>Mycobacteriales</taxon>
        <taxon>Gordoniaceae</taxon>
        <taxon>Gordonia</taxon>
    </lineage>
</organism>
<evidence type="ECO:0000313" key="4">
    <source>
        <dbReference type="Proteomes" id="UP000444960"/>
    </source>
</evidence>
<dbReference type="Proteomes" id="UP000444960">
    <property type="component" value="Unassembled WGS sequence"/>
</dbReference>
<evidence type="ECO:0000313" key="3">
    <source>
        <dbReference type="EMBL" id="GEE03731.1"/>
    </source>
</evidence>
<sequence>MMRQALAAALGAAVVLAAGSAVADPGDPGKQPNERKAGDVDRSREYSICNHTGLDLDLVNLFTDAANMFSDYPQARGAAAYPVISTLRDNTCQHWQYGIAMHNTHNTSAVYMNTARTVVVNLRGMILPSNDGDNWHTNTEFRYVVDTRGYAGPAISVKADQSSRRVNLTAGGVGDAPGDAPDRGSSTGSGDWGSIGSGSRDRDRGSHDRGGRS</sequence>
<proteinExistence type="predicted"/>
<dbReference type="EMBL" id="BJOV01000005">
    <property type="protein sequence ID" value="GEE03731.1"/>
    <property type="molecule type" value="Genomic_DNA"/>
</dbReference>
<feature type="chain" id="PRO_5029793542" evidence="2">
    <location>
        <begin position="24"/>
        <end position="213"/>
    </location>
</feature>
<evidence type="ECO:0000256" key="2">
    <source>
        <dbReference type="SAM" id="SignalP"/>
    </source>
</evidence>
<feature type="compositionally biased region" description="Low complexity" evidence="1">
    <location>
        <begin position="176"/>
        <end position="189"/>
    </location>
</feature>
<keyword evidence="2" id="KW-0732">Signal</keyword>
<reference evidence="4" key="1">
    <citation type="submission" date="2019-06" db="EMBL/GenBank/DDBJ databases">
        <title>Gordonia isolated from sludge of a wastewater treatment plant.</title>
        <authorList>
            <person name="Tamura T."/>
            <person name="Aoyama K."/>
            <person name="Kang Y."/>
            <person name="Saito S."/>
            <person name="Akiyama N."/>
            <person name="Yazawa K."/>
            <person name="Gonoi T."/>
            <person name="Mikami Y."/>
        </authorList>
    </citation>
    <scope>NUCLEOTIDE SEQUENCE [LARGE SCALE GENOMIC DNA]</scope>
    <source>
        <strain evidence="4">NBRC 107696</strain>
    </source>
</reference>